<organism evidence="2 3">
    <name type="scientific">Streptomyces montanisoli</name>
    <dbReference type="NCBI Taxonomy" id="2798581"/>
    <lineage>
        <taxon>Bacteria</taxon>
        <taxon>Bacillati</taxon>
        <taxon>Actinomycetota</taxon>
        <taxon>Actinomycetes</taxon>
        <taxon>Kitasatosporales</taxon>
        <taxon>Streptomycetaceae</taxon>
        <taxon>Streptomyces</taxon>
    </lineage>
</organism>
<evidence type="ECO:0000313" key="2">
    <source>
        <dbReference type="EMBL" id="MBP0458603.1"/>
    </source>
</evidence>
<keyword evidence="3" id="KW-1185">Reference proteome</keyword>
<evidence type="ECO:0000256" key="1">
    <source>
        <dbReference type="SAM" id="MobiDB-lite"/>
    </source>
</evidence>
<protein>
    <submittedName>
        <fullName evidence="2">Uncharacterized protein</fullName>
    </submittedName>
</protein>
<proteinExistence type="predicted"/>
<feature type="region of interest" description="Disordered" evidence="1">
    <location>
        <begin position="28"/>
        <end position="56"/>
    </location>
</feature>
<comment type="caution">
    <text evidence="2">The sequence shown here is derived from an EMBL/GenBank/DDBJ whole genome shotgun (WGS) entry which is preliminary data.</text>
</comment>
<name>A0A940RXY0_9ACTN</name>
<dbReference type="Proteomes" id="UP000670475">
    <property type="component" value="Unassembled WGS sequence"/>
</dbReference>
<evidence type="ECO:0000313" key="3">
    <source>
        <dbReference type="Proteomes" id="UP000670475"/>
    </source>
</evidence>
<gene>
    <name evidence="2" type="ORF">JFN87_13980</name>
</gene>
<dbReference type="AlphaFoldDB" id="A0A940RXY0"/>
<accession>A0A940RXY0</accession>
<dbReference type="RefSeq" id="WP_209340351.1">
    <property type="nucleotide sequence ID" value="NZ_JAGIQL010000046.1"/>
</dbReference>
<feature type="compositionally biased region" description="Basic and acidic residues" evidence="1">
    <location>
        <begin position="28"/>
        <end position="37"/>
    </location>
</feature>
<reference evidence="2" key="1">
    <citation type="submission" date="2021-03" db="EMBL/GenBank/DDBJ databases">
        <title>Whole genome sequence of Streptomyces bomunensis MMS17-BM035.</title>
        <authorList>
            <person name="Lee J.H."/>
        </authorList>
    </citation>
    <scope>NUCLEOTIDE SEQUENCE</scope>
    <source>
        <strain evidence="2">MMS17-BM035</strain>
    </source>
</reference>
<sequence>MSAHKLCGDEGLSQEAAKAVEYLAGSRDFDRDQDRLSPESAAESLVQSYQPGDPTDDLKKARACVINLHDGDWGAMTAGLAIVPKDDPRKASGGNAGTYRLGDNLGYSYPGGADLYFNCVSAQLADSSHDHPLVRAELVVAPSLWHLAGHKKTDVQKAQLILINAIAFTASKELGCTDYGGLRQTTKPRLVAQHQTSSPSTALATD</sequence>
<dbReference type="EMBL" id="JAGIQL010000046">
    <property type="protein sequence ID" value="MBP0458603.1"/>
    <property type="molecule type" value="Genomic_DNA"/>
</dbReference>